<dbReference type="Proteomes" id="UP000072763">
    <property type="component" value="Unassembled WGS sequence"/>
</dbReference>
<dbReference type="PATRIC" id="fig|465820.4.peg.1930"/>
<name>A0A147DQF5_9MICO</name>
<evidence type="ECO:0000256" key="1">
    <source>
        <dbReference type="SAM" id="MobiDB-lite"/>
    </source>
</evidence>
<comment type="caution">
    <text evidence="2">The sequence shown here is derived from an EMBL/GenBank/DDBJ whole genome shotgun (WGS) entry which is preliminary data.</text>
</comment>
<reference evidence="2 3" key="1">
    <citation type="journal article" date="2016" name="Front. Microbiol.">
        <title>Genomic Resource of Rice Seed Associated Bacteria.</title>
        <authorList>
            <person name="Midha S."/>
            <person name="Bansal K."/>
            <person name="Sharma S."/>
            <person name="Kumar N."/>
            <person name="Patil P.P."/>
            <person name="Chaudhry V."/>
            <person name="Patil P.B."/>
        </authorList>
    </citation>
    <scope>NUCLEOTIDE SEQUENCE [LARGE SCALE GENOMIC DNA]</scope>
    <source>
        <strain evidence="2 3">NS359</strain>
    </source>
</reference>
<evidence type="ECO:0000313" key="2">
    <source>
        <dbReference type="EMBL" id="KTR51772.1"/>
    </source>
</evidence>
<accession>A0A147DQF5</accession>
<organism evidence="2 3">
    <name type="scientific">Curtobacterium oceanosedimentum</name>
    <dbReference type="NCBI Taxonomy" id="465820"/>
    <lineage>
        <taxon>Bacteria</taxon>
        <taxon>Bacillati</taxon>
        <taxon>Actinomycetota</taxon>
        <taxon>Actinomycetes</taxon>
        <taxon>Micrococcales</taxon>
        <taxon>Microbacteriaceae</taxon>
        <taxon>Curtobacterium</taxon>
    </lineage>
</organism>
<evidence type="ECO:0008006" key="4">
    <source>
        <dbReference type="Google" id="ProtNLM"/>
    </source>
</evidence>
<dbReference type="EMBL" id="LDRC01000045">
    <property type="protein sequence ID" value="KTR51772.1"/>
    <property type="molecule type" value="Genomic_DNA"/>
</dbReference>
<evidence type="ECO:0000313" key="3">
    <source>
        <dbReference type="Proteomes" id="UP000072763"/>
    </source>
</evidence>
<sequence length="249" mass="24929">MSRNRLNLLLATLAMVVVAVGGFFLAVQPQLSQTAAAHEQTRSVEQTNDTSRAELARLREQASQLPTMQRDLAALDASVPAGSALPSFIDELNGVAQATGMQVSSFTASDATAYTPPVSTAADGASSESGSAAGGTTATATATPTASAAPTAPAAPQVVTDPTITSENFSVIPVTVAVDGTFDQALAFVRGVQSGSRLFLITTIASSQKTGDDGSVGTAATWTFGGSVYVLDRASGTSATAAPTAAANG</sequence>
<dbReference type="OrthoDB" id="5125831at2"/>
<dbReference type="AlphaFoldDB" id="A0A147DQF5"/>
<feature type="region of interest" description="Disordered" evidence="1">
    <location>
        <begin position="119"/>
        <end position="154"/>
    </location>
</feature>
<dbReference type="RefSeq" id="WP_058749812.1">
    <property type="nucleotide sequence ID" value="NZ_LDRC01000045.1"/>
</dbReference>
<gene>
    <name evidence="2" type="ORF">NS359_08815</name>
</gene>
<dbReference type="Gene3D" id="3.30.70.60">
    <property type="match status" value="1"/>
</dbReference>
<dbReference type="InterPro" id="IPR014717">
    <property type="entry name" value="Transl_elong_EF1B/ribsomal_bS6"/>
</dbReference>
<proteinExistence type="predicted"/>
<protein>
    <recommendedName>
        <fullName evidence="4">Pilus assembly protein PilO</fullName>
    </recommendedName>
</protein>